<feature type="region of interest" description="Disordered" evidence="1">
    <location>
        <begin position="84"/>
        <end position="120"/>
    </location>
</feature>
<gene>
    <name evidence="2" type="ORF">OLC1_LOCUS6402</name>
</gene>
<name>A0AAV1CJA0_OLDCO</name>
<protein>
    <submittedName>
        <fullName evidence="2">OLC1v1031374C1</fullName>
    </submittedName>
</protein>
<organism evidence="2 3">
    <name type="scientific">Oldenlandia corymbosa var. corymbosa</name>
    <dbReference type="NCBI Taxonomy" id="529605"/>
    <lineage>
        <taxon>Eukaryota</taxon>
        <taxon>Viridiplantae</taxon>
        <taxon>Streptophyta</taxon>
        <taxon>Embryophyta</taxon>
        <taxon>Tracheophyta</taxon>
        <taxon>Spermatophyta</taxon>
        <taxon>Magnoliopsida</taxon>
        <taxon>eudicotyledons</taxon>
        <taxon>Gunneridae</taxon>
        <taxon>Pentapetalae</taxon>
        <taxon>asterids</taxon>
        <taxon>lamiids</taxon>
        <taxon>Gentianales</taxon>
        <taxon>Rubiaceae</taxon>
        <taxon>Rubioideae</taxon>
        <taxon>Spermacoceae</taxon>
        <taxon>Hedyotis-Oldenlandia complex</taxon>
        <taxon>Oldenlandia</taxon>
    </lineage>
</organism>
<feature type="compositionally biased region" description="Low complexity" evidence="1">
    <location>
        <begin position="98"/>
        <end position="114"/>
    </location>
</feature>
<dbReference type="Proteomes" id="UP001161247">
    <property type="component" value="Chromosome 2"/>
</dbReference>
<reference evidence="2" key="1">
    <citation type="submission" date="2023-03" db="EMBL/GenBank/DDBJ databases">
        <authorList>
            <person name="Julca I."/>
        </authorList>
    </citation>
    <scope>NUCLEOTIDE SEQUENCE</scope>
</reference>
<evidence type="ECO:0000313" key="2">
    <source>
        <dbReference type="EMBL" id="CAI9095421.1"/>
    </source>
</evidence>
<dbReference type="AlphaFoldDB" id="A0AAV1CJA0"/>
<accession>A0AAV1CJA0</accession>
<sequence>MAATRDYFVVLAKKRAIRESEVPSVVPNYPDTMSPVNEKIQFYRLGPGFDTTPLVLFRHVPICHPPSPHHQFVNPDPVKEKAFRKDQTQFPKNPLAATRQSTRLSSRSQSTRQTAIVHHRGKGPVDEDILFLDEEEHKEEEAQGKQIGEDEEEEVPLIRKCRLSQSPPADTQKKQKSDAGIVALQLPPILSTPTPSASTIRLGLQAPTCYRQLHSEPGWPLYDQAGAKLMDTHSAWGKVVAALKQLMIDAGAGSIPEHSGESKGE</sequence>
<keyword evidence="3" id="KW-1185">Reference proteome</keyword>
<evidence type="ECO:0000256" key="1">
    <source>
        <dbReference type="SAM" id="MobiDB-lite"/>
    </source>
</evidence>
<evidence type="ECO:0000313" key="3">
    <source>
        <dbReference type="Proteomes" id="UP001161247"/>
    </source>
</evidence>
<dbReference type="EMBL" id="OX459119">
    <property type="protein sequence ID" value="CAI9095421.1"/>
    <property type="molecule type" value="Genomic_DNA"/>
</dbReference>
<proteinExistence type="predicted"/>